<evidence type="ECO:0000256" key="1">
    <source>
        <dbReference type="ARBA" id="ARBA00006432"/>
    </source>
</evidence>
<comment type="similarity">
    <text evidence="1">Belongs to the ATP-dependent AMP-binding enzyme family.</text>
</comment>
<feature type="domain" description="AMP-binding enzyme C-terminal" evidence="3">
    <location>
        <begin position="513"/>
        <end position="590"/>
    </location>
</feature>
<dbReference type="Pfam" id="PF00501">
    <property type="entry name" value="AMP-binding"/>
    <property type="match status" value="1"/>
</dbReference>
<gene>
    <name evidence="5" type="ORF">L9G74_08150</name>
</gene>
<dbReference type="InterPro" id="IPR042099">
    <property type="entry name" value="ANL_N_sf"/>
</dbReference>
<name>A0ABT2FJA4_9GAMM</name>
<comment type="caution">
    <text evidence="5">The sequence shown here is derived from an EMBL/GenBank/DDBJ whole genome shotgun (WGS) entry which is preliminary data.</text>
</comment>
<reference evidence="5 6" key="1">
    <citation type="submission" date="2022-02" db="EMBL/GenBank/DDBJ databases">
        <authorList>
            <person name="Zhuang L."/>
        </authorList>
    </citation>
    <scope>NUCLEOTIDE SEQUENCE [LARGE SCALE GENOMIC DNA]</scope>
    <source>
        <strain evidence="5 6">C32</strain>
    </source>
</reference>
<evidence type="ECO:0000259" key="2">
    <source>
        <dbReference type="Pfam" id="PF00501"/>
    </source>
</evidence>
<proteinExistence type="inferred from homology"/>
<dbReference type="CDD" id="cd05967">
    <property type="entry name" value="PrpE"/>
    <property type="match status" value="1"/>
</dbReference>
<feature type="domain" description="Acetyl-coenzyme A synthetase N-terminal" evidence="4">
    <location>
        <begin position="7"/>
        <end position="59"/>
    </location>
</feature>
<dbReference type="NCBIfam" id="NF001208">
    <property type="entry name" value="PRK00174.1"/>
    <property type="match status" value="1"/>
</dbReference>
<dbReference type="PANTHER" id="PTHR43347:SF3">
    <property type="entry name" value="ACYL-COA SYNTHETASE SHORT-CHAIN FAMILY MEMBER 3, MITOCHONDRIAL"/>
    <property type="match status" value="1"/>
</dbReference>
<evidence type="ECO:0000259" key="3">
    <source>
        <dbReference type="Pfam" id="PF13193"/>
    </source>
</evidence>
<dbReference type="Proteomes" id="UP001201549">
    <property type="component" value="Unassembled WGS sequence"/>
</dbReference>
<dbReference type="InterPro" id="IPR000873">
    <property type="entry name" value="AMP-dep_synth/lig_dom"/>
</dbReference>
<dbReference type="InterPro" id="IPR020845">
    <property type="entry name" value="AMP-binding_CS"/>
</dbReference>
<feature type="domain" description="AMP-dependent synthetase/ligase" evidence="2">
    <location>
        <begin position="66"/>
        <end position="447"/>
    </location>
</feature>
<dbReference type="InterPro" id="IPR025110">
    <property type="entry name" value="AMP-bd_C"/>
</dbReference>
<dbReference type="Pfam" id="PF16177">
    <property type="entry name" value="ACAS_N"/>
    <property type="match status" value="1"/>
</dbReference>
<evidence type="ECO:0000313" key="5">
    <source>
        <dbReference type="EMBL" id="MCS4556406.1"/>
    </source>
</evidence>
<accession>A0ABT2FJA4</accession>
<dbReference type="EMBL" id="JAKOGG010000004">
    <property type="protein sequence ID" value="MCS4556406.1"/>
    <property type="molecule type" value="Genomic_DNA"/>
</dbReference>
<reference evidence="6" key="2">
    <citation type="submission" date="2023-07" db="EMBL/GenBank/DDBJ databases">
        <title>Shewanella mangrovi sp. nov., an acetaldehyde- degrading bacterium isolated from mangrove sediment.</title>
        <authorList>
            <person name="Liu Y."/>
        </authorList>
    </citation>
    <scope>NUCLEOTIDE SEQUENCE [LARGE SCALE GENOMIC DNA]</scope>
    <source>
        <strain evidence="6">C32</strain>
    </source>
</reference>
<protein>
    <submittedName>
        <fullName evidence="5">Propionyl-CoA synthetase</fullName>
    </submittedName>
</protein>
<dbReference type="Gene3D" id="3.30.300.30">
    <property type="match status" value="1"/>
</dbReference>
<dbReference type="Gene3D" id="3.40.50.12780">
    <property type="entry name" value="N-terminal domain of ligase-like"/>
    <property type="match status" value="1"/>
</dbReference>
<dbReference type="PROSITE" id="PS00455">
    <property type="entry name" value="AMP_BINDING"/>
    <property type="match status" value="1"/>
</dbReference>
<keyword evidence="6" id="KW-1185">Reference proteome</keyword>
<evidence type="ECO:0000259" key="4">
    <source>
        <dbReference type="Pfam" id="PF16177"/>
    </source>
</evidence>
<dbReference type="Pfam" id="PF13193">
    <property type="entry name" value="AMP-binding_C"/>
    <property type="match status" value="1"/>
</dbReference>
<organism evidence="5 6">
    <name type="scientific">Shewanella electrica</name>
    <dbReference type="NCBI Taxonomy" id="515560"/>
    <lineage>
        <taxon>Bacteria</taxon>
        <taxon>Pseudomonadati</taxon>
        <taxon>Pseudomonadota</taxon>
        <taxon>Gammaproteobacteria</taxon>
        <taxon>Alteromonadales</taxon>
        <taxon>Shewanellaceae</taxon>
        <taxon>Shewanella</taxon>
    </lineage>
</organism>
<evidence type="ECO:0000313" key="6">
    <source>
        <dbReference type="Proteomes" id="UP001201549"/>
    </source>
</evidence>
<dbReference type="RefSeq" id="WP_238895802.1">
    <property type="nucleotide sequence ID" value="NZ_JAKOGG010000004.1"/>
</dbReference>
<dbReference type="InterPro" id="IPR045851">
    <property type="entry name" value="AMP-bd_C_sf"/>
</dbReference>
<dbReference type="PANTHER" id="PTHR43347">
    <property type="entry name" value="ACYL-COA SYNTHETASE"/>
    <property type="match status" value="1"/>
</dbReference>
<dbReference type="SUPFAM" id="SSF56801">
    <property type="entry name" value="Acetyl-CoA synthetase-like"/>
    <property type="match status" value="1"/>
</dbReference>
<dbReference type="InterPro" id="IPR032387">
    <property type="entry name" value="ACAS_N"/>
</dbReference>
<sequence length="638" mass="69898">MTEPGLALYRMSLDDKNAFWGECAKLIDWYQPWEKVLDDSEAPFYHWFSQGQLNTCFNAVDRHVNRGAGEQVAIRYFSPVTQTEYAVTYAELQAQVSRLAGYIASLGLVKGDRVVIYMPMIPETVYAMLACARLGVIHSVVFGGFAANELATRINDAKPKLVLSASCGVEPSGVVPYKPLLDKALEQATHKVDHCLILQRSQYQAELLEARDADWQPAVCQAQAVDCVPVAATDPLYILYTSGTTGQPKGVVRDNGGHAVALAWSMKHVYDIDAGDTFWAASDVGWVVGHSYIVYAPLLVGATTVLYEGKPVGTPDPGIFWRTIEKYQVKSFFTAPTAIRAIKREDPNAEYAAKANLSCLKNVFLAGERCDPETLNWAASKLGKPVIDHWWQTETGWPVAANLMGIDPIPIKAGSPARAVPGYQVEVLDEFGEKVAAGKSGNVVIKLPLPPGTLTTLWQNNQRFADSYLSMYPGYYLTGDAGYMDDDGYLYIMSRIDDIINVAGHRLSTGRFEEVLCQHPAVAEAAVIGVDDKLKGQVPLGLVVLKNGVDISDEQLHKELVALVRQEIGPVAAFKLVSAVQKLPKTRSGKILRGTMRNIADNKSFTPPATIEDPQTLDIVRTALTRMGYADSLLQTHT</sequence>